<name>Q4TFA2_TETNG</name>
<dbReference type="PANTHER" id="PTHR13158">
    <property type="match status" value="1"/>
</dbReference>
<proteinExistence type="predicted"/>
<gene>
    <name evidence="2" type="ORF">GSTENG00001753001</name>
</gene>
<dbReference type="GO" id="GO:0005739">
    <property type="term" value="C:mitochondrion"/>
    <property type="evidence" value="ECO:0007669"/>
    <property type="project" value="TreeGrafter"/>
</dbReference>
<accession>Q4TFA2</accession>
<evidence type="ECO:0000313" key="3">
    <source>
        <dbReference type="Ensembl" id="ENSTNIP00000004624.1"/>
    </source>
</evidence>
<dbReference type="PANTHER" id="PTHR13158:SF5">
    <property type="entry name" value="NAD KINASE 2, MITOCHONDRIAL"/>
    <property type="match status" value="1"/>
</dbReference>
<protein>
    <submittedName>
        <fullName evidence="2">Chromosome undetermined SCAF4739, whole genome shotgun sequence</fullName>
    </submittedName>
</protein>
<dbReference type="GO" id="GO:0003951">
    <property type="term" value="F:NAD+ kinase activity"/>
    <property type="evidence" value="ECO:0007669"/>
    <property type="project" value="TreeGrafter"/>
</dbReference>
<keyword evidence="4" id="KW-1185">Reference proteome</keyword>
<evidence type="ECO:0000313" key="4">
    <source>
        <dbReference type="Proteomes" id="UP000007303"/>
    </source>
</evidence>
<evidence type="ECO:0000256" key="1">
    <source>
        <dbReference type="SAM" id="MobiDB-lite"/>
    </source>
</evidence>
<dbReference type="Proteomes" id="UP000007303">
    <property type="component" value="Unassembled WGS sequence"/>
</dbReference>
<reference evidence="3" key="3">
    <citation type="submission" date="2025-05" db="UniProtKB">
        <authorList>
            <consortium name="Ensembl"/>
        </authorList>
    </citation>
    <scope>IDENTIFICATION</scope>
</reference>
<dbReference type="GO" id="GO:0019674">
    <property type="term" value="P:NAD+ metabolic process"/>
    <property type="evidence" value="ECO:0007669"/>
    <property type="project" value="TreeGrafter"/>
</dbReference>
<dbReference type="KEGG" id="tng:GSTEN00001753G001"/>
<reference evidence="2 4" key="1">
    <citation type="journal article" date="2004" name="Nature">
        <title>Genome duplication in the teleost fish Tetraodon nigroviridis reveals the early vertebrate proto-karyotype.</title>
        <authorList>
            <person name="Jaillon O."/>
            <person name="Aury J.-M."/>
            <person name="Brunet F."/>
            <person name="Petit J.-L."/>
            <person name="Stange-Thomann N."/>
            <person name="Mauceli E."/>
            <person name="Bouneau L."/>
            <person name="Fischer C."/>
            <person name="Ozouf-Costaz C."/>
            <person name="Bernot A."/>
            <person name="Nicaud S."/>
            <person name="Jaffe D."/>
            <person name="Fisher S."/>
            <person name="Lutfalla G."/>
            <person name="Dossat C."/>
            <person name="Segurens B."/>
            <person name="Dasilva C."/>
            <person name="Salanoubat M."/>
            <person name="Levy M."/>
            <person name="Boudet N."/>
            <person name="Castellano S."/>
            <person name="Anthouard V."/>
            <person name="Jubin C."/>
            <person name="Castelli V."/>
            <person name="Katinka M."/>
            <person name="Vacherie B."/>
            <person name="Biemont C."/>
            <person name="Skalli Z."/>
            <person name="Cattolico L."/>
            <person name="Poulain J."/>
            <person name="De Berardinis V."/>
            <person name="Cruaud C."/>
            <person name="Duprat S."/>
            <person name="Brottier P."/>
            <person name="Coutanceau J.-P."/>
            <person name="Gouzy J."/>
            <person name="Parra G."/>
            <person name="Lardier G."/>
            <person name="Chapple C."/>
            <person name="McKernan K.J."/>
            <person name="McEwan P."/>
            <person name="Bosak S."/>
            <person name="Kellis M."/>
            <person name="Volff J.-N."/>
            <person name="Guigo R."/>
            <person name="Zody M.C."/>
            <person name="Mesirov J."/>
            <person name="Lindblad-Toh K."/>
            <person name="Birren B."/>
            <person name="Nusbaum C."/>
            <person name="Kahn D."/>
            <person name="Robinson-Rechavi M."/>
            <person name="Laudet V."/>
            <person name="Schachter V."/>
            <person name="Quetier F."/>
            <person name="Saurin W."/>
            <person name="Scarpelli C."/>
            <person name="Wincker P."/>
            <person name="Lander E.S."/>
            <person name="Weissenbach J."/>
            <person name="Roest Crollius H."/>
        </authorList>
    </citation>
    <scope>NUCLEOTIDE SEQUENCE [LARGE SCALE GENOMIC DNA]</scope>
</reference>
<dbReference type="EMBL" id="CAAE01004739">
    <property type="protein sequence ID" value="CAF88430.1"/>
    <property type="molecule type" value="Genomic_DNA"/>
</dbReference>
<sequence length="162" mass="17386">RSQAGTQLPLDRSFIQEVTERYNASLVFPPADGRLLFSVREPIVNRVFFSSRQRGFASRSAPCARTCVCARVCDPDVSLLQAVCALALLGRLHGGGRGDVLRVQRRRHRHHQHQRGRPPAHGGSGRLRPGHLTPPSPAGGGGPGPAGAGRDQDQSGSSSWVT</sequence>
<reference evidence="2" key="2">
    <citation type="submission" date="2004-02" db="EMBL/GenBank/DDBJ databases">
        <authorList>
            <consortium name="Genoscope"/>
            <consortium name="Whitehead Institute Centre for Genome Research"/>
        </authorList>
    </citation>
    <scope>NUCLEOTIDE SEQUENCE</scope>
</reference>
<feature type="region of interest" description="Disordered" evidence="1">
    <location>
        <begin position="104"/>
        <end position="162"/>
    </location>
</feature>
<dbReference type="HOGENOM" id="CLU_1639364_0_0_1"/>
<feature type="non-terminal residue" evidence="2">
    <location>
        <position position="1"/>
    </location>
</feature>
<dbReference type="Ensembl" id="ENSTNIT00000004767.1">
    <property type="protein sequence ID" value="ENSTNIP00000004624.1"/>
    <property type="gene ID" value="ENSTNIG00000002183.1"/>
</dbReference>
<dbReference type="OrthoDB" id="185618at2759"/>
<dbReference type="AlphaFoldDB" id="Q4TFA2"/>
<evidence type="ECO:0000313" key="2">
    <source>
        <dbReference type="EMBL" id="CAF88430.1"/>
    </source>
</evidence>
<organism evidence="2">
    <name type="scientific">Tetraodon nigroviridis</name>
    <name type="common">Spotted green pufferfish</name>
    <name type="synonym">Chelonodon nigroviridis</name>
    <dbReference type="NCBI Taxonomy" id="99883"/>
    <lineage>
        <taxon>Eukaryota</taxon>
        <taxon>Metazoa</taxon>
        <taxon>Chordata</taxon>
        <taxon>Craniata</taxon>
        <taxon>Vertebrata</taxon>
        <taxon>Euteleostomi</taxon>
        <taxon>Actinopterygii</taxon>
        <taxon>Neopterygii</taxon>
        <taxon>Teleostei</taxon>
        <taxon>Neoteleostei</taxon>
        <taxon>Acanthomorphata</taxon>
        <taxon>Eupercaria</taxon>
        <taxon>Tetraodontiformes</taxon>
        <taxon>Tetradontoidea</taxon>
        <taxon>Tetraodontidae</taxon>
        <taxon>Tetraodon</taxon>
    </lineage>
</organism>
<feature type="compositionally biased region" description="Basic residues" evidence="1">
    <location>
        <begin position="104"/>
        <end position="118"/>
    </location>
</feature>
<feature type="compositionally biased region" description="Gly residues" evidence="1">
    <location>
        <begin position="138"/>
        <end position="147"/>
    </location>
</feature>